<dbReference type="InterPro" id="IPR036864">
    <property type="entry name" value="Zn2-C6_fun-type_DNA-bd_sf"/>
</dbReference>
<keyword evidence="9" id="KW-1185">Reference proteome</keyword>
<dbReference type="CDD" id="cd00067">
    <property type="entry name" value="GAL4"/>
    <property type="match status" value="1"/>
</dbReference>
<keyword evidence="4" id="KW-0804">Transcription</keyword>
<dbReference type="AlphaFoldDB" id="A0A427Y3J9"/>
<evidence type="ECO:0000313" key="8">
    <source>
        <dbReference type="EMBL" id="RSH85655.1"/>
    </source>
</evidence>
<dbReference type="GO" id="GO:0000981">
    <property type="term" value="F:DNA-binding transcription factor activity, RNA polymerase II-specific"/>
    <property type="evidence" value="ECO:0007669"/>
    <property type="project" value="InterPro"/>
</dbReference>
<dbReference type="InterPro" id="IPR001138">
    <property type="entry name" value="Zn2Cys6_DnaBD"/>
</dbReference>
<evidence type="ECO:0000259" key="7">
    <source>
        <dbReference type="PROSITE" id="PS50048"/>
    </source>
</evidence>
<dbReference type="SMART" id="SM00066">
    <property type="entry name" value="GAL4"/>
    <property type="match status" value="1"/>
</dbReference>
<protein>
    <recommendedName>
        <fullName evidence="7">Zn(2)-C6 fungal-type domain-containing protein</fullName>
    </recommendedName>
</protein>
<dbReference type="PROSITE" id="PS50048">
    <property type="entry name" value="ZN2_CY6_FUNGAL_2"/>
    <property type="match status" value="1"/>
</dbReference>
<feature type="compositionally biased region" description="Low complexity" evidence="6">
    <location>
        <begin position="150"/>
        <end position="168"/>
    </location>
</feature>
<dbReference type="InterPro" id="IPR051089">
    <property type="entry name" value="prtT"/>
</dbReference>
<sequence>MLHLQPKDIGPPPTRTGRACIQCRDRKQKCSGVTARISCIGCIQRKVACSFKQEVKDPRYNPYLRIAPRPIVPAGGSKADAAASILEDPSLLDDQPTLSLRSEVQSVRKQVQQLEARLRKLEGQQDPLSSPEVSTLPGNAGHSPAAQTASPEVVSTSSVGPSPTTSRSGQPTKSTATLEGPLKALRDFGGEEPVELELYDPIQGGAVTLEEAQSLVDLFFERCHPSAPFLDVAADRKAWDLQQNSNLLFLNILTVAARYWDRTPGRQTWLHPNYQFLVTLLDLEIARVIFRPRPADLGLATVQAFLVYAHWQPIDTIVAGSRPRSRFSETTAWQSLGLAIRWATSLGLERRAHIPFSASSPTPPTQEDMRAFRTMAYLFESDQYLALSACRPASFGTQQLHASLDRFLASPWVQKTDFRIGALLKVAHAVVENTAPQGAGQSALDSVIRFTDRVLEIERDFIQSDAASCSRDGKDTFGRDFPFSAYGPVYARCERPYIDCASQIILNLSSSAAGSLRTELNQDGHFQPNPDLINFLTFAIDQHFVVITYSASFLVTAWQKGAIDMDELEVLPLNTSSLNIQVTGQRQSLLYRLVHLAATALDLSSPPEGHLARRYARLLYDTAELVGNEPSCYIPGSLSAPPGRGNESQNLLMYPDDPISFQSDLMTLLMEAGVDIQM</sequence>
<dbReference type="GO" id="GO:0008270">
    <property type="term" value="F:zinc ion binding"/>
    <property type="evidence" value="ECO:0007669"/>
    <property type="project" value="InterPro"/>
</dbReference>
<feature type="domain" description="Zn(2)-C6 fungal-type" evidence="7">
    <location>
        <begin position="19"/>
        <end position="51"/>
    </location>
</feature>
<dbReference type="GO" id="GO:0000976">
    <property type="term" value="F:transcription cis-regulatory region binding"/>
    <property type="evidence" value="ECO:0007669"/>
    <property type="project" value="TreeGrafter"/>
</dbReference>
<dbReference type="EMBL" id="RSCD01000019">
    <property type="protein sequence ID" value="RSH85655.1"/>
    <property type="molecule type" value="Genomic_DNA"/>
</dbReference>
<dbReference type="Pfam" id="PF00172">
    <property type="entry name" value="Zn_clus"/>
    <property type="match status" value="1"/>
</dbReference>
<gene>
    <name evidence="8" type="ORF">EHS25_003795</name>
</gene>
<evidence type="ECO:0000256" key="2">
    <source>
        <dbReference type="ARBA" id="ARBA00023015"/>
    </source>
</evidence>
<evidence type="ECO:0000313" key="9">
    <source>
        <dbReference type="Proteomes" id="UP000279259"/>
    </source>
</evidence>
<keyword evidence="3" id="KW-0238">DNA-binding</keyword>
<dbReference type="Gene3D" id="4.10.240.10">
    <property type="entry name" value="Zn(2)-C6 fungal-type DNA-binding domain"/>
    <property type="match status" value="1"/>
</dbReference>
<comment type="caution">
    <text evidence="8">The sequence shown here is derived from an EMBL/GenBank/DDBJ whole genome shotgun (WGS) entry which is preliminary data.</text>
</comment>
<keyword evidence="5" id="KW-0539">Nucleus</keyword>
<evidence type="ECO:0000256" key="3">
    <source>
        <dbReference type="ARBA" id="ARBA00023125"/>
    </source>
</evidence>
<reference evidence="8 9" key="1">
    <citation type="submission" date="2018-11" db="EMBL/GenBank/DDBJ databases">
        <title>Genome sequence of Saitozyma podzolica DSM 27192.</title>
        <authorList>
            <person name="Aliyu H."/>
            <person name="Gorte O."/>
            <person name="Ochsenreither K."/>
        </authorList>
    </citation>
    <scope>NUCLEOTIDE SEQUENCE [LARGE SCALE GENOMIC DNA]</scope>
    <source>
        <strain evidence="8 9">DSM 27192</strain>
    </source>
</reference>
<dbReference type="PANTHER" id="PTHR31845">
    <property type="entry name" value="FINGER DOMAIN PROTEIN, PUTATIVE-RELATED"/>
    <property type="match status" value="1"/>
</dbReference>
<organism evidence="8 9">
    <name type="scientific">Saitozyma podzolica</name>
    <dbReference type="NCBI Taxonomy" id="1890683"/>
    <lineage>
        <taxon>Eukaryota</taxon>
        <taxon>Fungi</taxon>
        <taxon>Dikarya</taxon>
        <taxon>Basidiomycota</taxon>
        <taxon>Agaricomycotina</taxon>
        <taxon>Tremellomycetes</taxon>
        <taxon>Tremellales</taxon>
        <taxon>Trimorphomycetaceae</taxon>
        <taxon>Saitozyma</taxon>
    </lineage>
</organism>
<dbReference type="GO" id="GO:0005634">
    <property type="term" value="C:nucleus"/>
    <property type="evidence" value="ECO:0007669"/>
    <property type="project" value="UniProtKB-SubCell"/>
</dbReference>
<evidence type="ECO:0000256" key="4">
    <source>
        <dbReference type="ARBA" id="ARBA00023163"/>
    </source>
</evidence>
<evidence type="ECO:0000256" key="5">
    <source>
        <dbReference type="ARBA" id="ARBA00023242"/>
    </source>
</evidence>
<dbReference type="Proteomes" id="UP000279259">
    <property type="component" value="Unassembled WGS sequence"/>
</dbReference>
<dbReference type="CDD" id="cd12148">
    <property type="entry name" value="fungal_TF_MHR"/>
    <property type="match status" value="1"/>
</dbReference>
<feature type="compositionally biased region" description="Polar residues" evidence="6">
    <location>
        <begin position="126"/>
        <end position="137"/>
    </location>
</feature>
<dbReference type="PANTHER" id="PTHR31845:SF19">
    <property type="entry name" value="TRANSCRIPTION FACTOR DOMAIN-CONTAINING PROTEIN"/>
    <property type="match status" value="1"/>
</dbReference>
<dbReference type="SUPFAM" id="SSF57701">
    <property type="entry name" value="Zn2/Cys6 DNA-binding domain"/>
    <property type="match status" value="1"/>
</dbReference>
<dbReference type="OrthoDB" id="4454541at2759"/>
<evidence type="ECO:0000256" key="6">
    <source>
        <dbReference type="SAM" id="MobiDB-lite"/>
    </source>
</evidence>
<proteinExistence type="predicted"/>
<comment type="subcellular location">
    <subcellularLocation>
        <location evidence="1">Nucleus</location>
    </subcellularLocation>
</comment>
<name>A0A427Y3J9_9TREE</name>
<feature type="region of interest" description="Disordered" evidence="6">
    <location>
        <begin position="121"/>
        <end position="180"/>
    </location>
</feature>
<dbReference type="PROSITE" id="PS00463">
    <property type="entry name" value="ZN2_CY6_FUNGAL_1"/>
    <property type="match status" value="1"/>
</dbReference>
<accession>A0A427Y3J9</accession>
<keyword evidence="2" id="KW-0805">Transcription regulation</keyword>
<evidence type="ECO:0000256" key="1">
    <source>
        <dbReference type="ARBA" id="ARBA00004123"/>
    </source>
</evidence>